<proteinExistence type="predicted"/>
<dbReference type="InterPro" id="IPR027417">
    <property type="entry name" value="P-loop_NTPase"/>
</dbReference>
<dbReference type="InterPro" id="IPR001806">
    <property type="entry name" value="Small_GTPase"/>
</dbReference>
<feature type="compositionally biased region" description="Polar residues" evidence="4">
    <location>
        <begin position="175"/>
        <end position="194"/>
    </location>
</feature>
<feature type="region of interest" description="Disordered" evidence="4">
    <location>
        <begin position="150"/>
        <end position="195"/>
    </location>
</feature>
<comment type="subcellular location">
    <subcellularLocation>
        <location evidence="3">Endomembrane system</location>
        <topology evidence="3">Lipid-anchor</topology>
        <orientation evidence="3">Cytoplasmic side</orientation>
    </subcellularLocation>
</comment>
<dbReference type="Gene3D" id="3.40.50.300">
    <property type="entry name" value="P-loop containing nucleotide triphosphate hydrolases"/>
    <property type="match status" value="1"/>
</dbReference>
<dbReference type="OrthoDB" id="9989112at2759"/>
<dbReference type="CDD" id="cd00154">
    <property type="entry name" value="Rab"/>
    <property type="match status" value="1"/>
</dbReference>
<reference evidence="5" key="1">
    <citation type="submission" date="2014-03" db="EMBL/GenBank/DDBJ databases">
        <authorList>
            <person name="Casaregola S."/>
        </authorList>
    </citation>
    <scope>NUCLEOTIDE SEQUENCE [LARGE SCALE GENOMIC DNA]</scope>
    <source>
        <strain evidence="5">CLIB 918</strain>
    </source>
</reference>
<dbReference type="PANTHER" id="PTHR47977">
    <property type="entry name" value="RAS-RELATED PROTEIN RAB"/>
    <property type="match status" value="1"/>
</dbReference>
<protein>
    <submittedName>
        <fullName evidence="5">Similar to Saccharomyces cerevisiae YFL038C YPT1 Rab family GTPase</fullName>
    </submittedName>
</protein>
<dbReference type="PROSITE" id="PS51421">
    <property type="entry name" value="RAS"/>
    <property type="match status" value="1"/>
</dbReference>
<dbReference type="SMART" id="SM00174">
    <property type="entry name" value="RHO"/>
    <property type="match status" value="1"/>
</dbReference>
<evidence type="ECO:0000313" key="5">
    <source>
        <dbReference type="EMBL" id="CDO52043.1"/>
    </source>
</evidence>
<organism evidence="5 6">
    <name type="scientific">Geotrichum candidum</name>
    <name type="common">Oospora lactis</name>
    <name type="synonym">Dipodascus geotrichum</name>
    <dbReference type="NCBI Taxonomy" id="1173061"/>
    <lineage>
        <taxon>Eukaryota</taxon>
        <taxon>Fungi</taxon>
        <taxon>Dikarya</taxon>
        <taxon>Ascomycota</taxon>
        <taxon>Saccharomycotina</taxon>
        <taxon>Dipodascomycetes</taxon>
        <taxon>Dipodascales</taxon>
        <taxon>Dipodascaceae</taxon>
        <taxon>Geotrichum</taxon>
    </lineage>
</organism>
<evidence type="ECO:0000256" key="2">
    <source>
        <dbReference type="ARBA" id="ARBA00023134"/>
    </source>
</evidence>
<keyword evidence="2" id="KW-0342">GTP-binding</keyword>
<dbReference type="FunFam" id="3.40.50.300:FF:001447">
    <property type="entry name" value="Ras-related protein Rab-1B"/>
    <property type="match status" value="1"/>
</dbReference>
<dbReference type="NCBIfam" id="TIGR00231">
    <property type="entry name" value="small_GTP"/>
    <property type="match status" value="1"/>
</dbReference>
<dbReference type="InterPro" id="IPR050227">
    <property type="entry name" value="Rab"/>
</dbReference>
<keyword evidence="1" id="KW-0547">Nucleotide-binding</keyword>
<dbReference type="PRINTS" id="PR00449">
    <property type="entry name" value="RASTRNSFRMNG"/>
</dbReference>
<dbReference type="InterPro" id="IPR005225">
    <property type="entry name" value="Small_GTP-bd"/>
</dbReference>
<dbReference type="GO" id="GO:0012505">
    <property type="term" value="C:endomembrane system"/>
    <property type="evidence" value="ECO:0007669"/>
    <property type="project" value="UniProtKB-SubCell"/>
</dbReference>
<dbReference type="SUPFAM" id="SSF52540">
    <property type="entry name" value="P-loop containing nucleoside triphosphate hydrolases"/>
    <property type="match status" value="1"/>
</dbReference>
<evidence type="ECO:0000313" key="6">
    <source>
        <dbReference type="Proteomes" id="UP000242525"/>
    </source>
</evidence>
<dbReference type="Pfam" id="PF00071">
    <property type="entry name" value="Ras"/>
    <property type="match status" value="1"/>
</dbReference>
<dbReference type="SMART" id="SM00175">
    <property type="entry name" value="RAB"/>
    <property type="match status" value="1"/>
</dbReference>
<evidence type="ECO:0000256" key="4">
    <source>
        <dbReference type="SAM" id="MobiDB-lite"/>
    </source>
</evidence>
<comment type="caution">
    <text evidence="5">The sequence shown here is derived from an EMBL/GenBank/DDBJ whole genome shotgun (WGS) entry which is preliminary data.</text>
</comment>
<dbReference type="GO" id="GO:0005525">
    <property type="term" value="F:GTP binding"/>
    <property type="evidence" value="ECO:0007669"/>
    <property type="project" value="UniProtKB-KW"/>
</dbReference>
<keyword evidence="6" id="KW-1185">Reference proteome</keyword>
<accession>A0A0J9X3N4</accession>
<gene>
    <name evidence="5" type="ORF">BN980_GECA02s04982g</name>
</gene>
<feature type="compositionally biased region" description="Basic and acidic residues" evidence="4">
    <location>
        <begin position="153"/>
        <end position="163"/>
    </location>
</feature>
<evidence type="ECO:0000256" key="3">
    <source>
        <dbReference type="ARBA" id="ARBA00046278"/>
    </source>
</evidence>
<dbReference type="STRING" id="1173061.A0A0J9X3N4"/>
<dbReference type="EMBL" id="CCBN010000002">
    <property type="protein sequence ID" value="CDO52043.1"/>
    <property type="molecule type" value="Genomic_DNA"/>
</dbReference>
<name>A0A0J9X3N4_GEOCN</name>
<dbReference type="Proteomes" id="UP000242525">
    <property type="component" value="Unassembled WGS sequence"/>
</dbReference>
<sequence length="270" mass="30398">MLPPDKSEVPQIKLIIIGTSGVGKSSLLVRYCDDTFDEGDTTTIGVDLKMKTLEVHGKPYKLRLWDTAGQERYRTITNSYYRGAHGIFIVYDVCNKDTFDSLPKWIEETEIHSNATQPVVRYIVGNKIDEKELRVVSTEQALDFIESIQPLDSNKRTEPKEQPKSQPFYKEYAKTNGSSTDTSSPVTPQPSTRNKPLIDGYFEVSAKNTDGVRNMFVSMVEQIVDSGVLDPPLKPQTSRIANYSSWSVPSLVDLSYNFTKPVEKCYSTSC</sequence>
<dbReference type="AlphaFoldDB" id="A0A0J9X3N4"/>
<evidence type="ECO:0000256" key="1">
    <source>
        <dbReference type="ARBA" id="ARBA00022741"/>
    </source>
</evidence>
<dbReference type="GO" id="GO:0003924">
    <property type="term" value="F:GTPase activity"/>
    <property type="evidence" value="ECO:0007669"/>
    <property type="project" value="InterPro"/>
</dbReference>
<dbReference type="SMART" id="SM00173">
    <property type="entry name" value="RAS"/>
    <property type="match status" value="1"/>
</dbReference>
<dbReference type="PROSITE" id="PS51419">
    <property type="entry name" value="RAB"/>
    <property type="match status" value="1"/>
</dbReference>